<feature type="transmembrane region" description="Helical" evidence="1">
    <location>
        <begin position="88"/>
        <end position="113"/>
    </location>
</feature>
<evidence type="ECO:0000313" key="2">
    <source>
        <dbReference type="EMBL" id="MCP8969632.1"/>
    </source>
</evidence>
<feature type="transmembrane region" description="Helical" evidence="1">
    <location>
        <begin position="59"/>
        <end position="82"/>
    </location>
</feature>
<feature type="transmembrane region" description="Helical" evidence="1">
    <location>
        <begin position="7"/>
        <end position="24"/>
    </location>
</feature>
<accession>A0AA41X6D6</accession>
<dbReference type="NCBIfam" id="NF041646">
    <property type="entry name" value="VC0807_fam"/>
    <property type="match status" value="1"/>
</dbReference>
<reference evidence="2" key="1">
    <citation type="submission" date="2022-07" db="EMBL/GenBank/DDBJ databases">
        <authorList>
            <person name="Li W.-J."/>
            <person name="Deng Q.-Q."/>
        </authorList>
    </citation>
    <scope>NUCLEOTIDE SEQUENCE</scope>
    <source>
        <strain evidence="2">SYSU M60031</strain>
    </source>
</reference>
<evidence type="ECO:0000313" key="3">
    <source>
        <dbReference type="Proteomes" id="UP001156102"/>
    </source>
</evidence>
<dbReference type="Proteomes" id="UP001156102">
    <property type="component" value="Unassembled WGS sequence"/>
</dbReference>
<dbReference type="AlphaFoldDB" id="A0AA41X6D6"/>
<dbReference type="RefSeq" id="WP_254759554.1">
    <property type="nucleotide sequence ID" value="NZ_JANCLT010000007.1"/>
</dbReference>
<feature type="transmembrane region" description="Helical" evidence="1">
    <location>
        <begin position="178"/>
        <end position="198"/>
    </location>
</feature>
<evidence type="ECO:0008006" key="4">
    <source>
        <dbReference type="Google" id="ProtNLM"/>
    </source>
</evidence>
<organism evidence="2 3">
    <name type="scientific">Ectobacillus ponti</name>
    <dbReference type="NCBI Taxonomy" id="2961894"/>
    <lineage>
        <taxon>Bacteria</taxon>
        <taxon>Bacillati</taxon>
        <taxon>Bacillota</taxon>
        <taxon>Bacilli</taxon>
        <taxon>Bacillales</taxon>
        <taxon>Bacillaceae</taxon>
        <taxon>Ectobacillus</taxon>
    </lineage>
</organism>
<proteinExistence type="predicted"/>
<comment type="caution">
    <text evidence="2">The sequence shown here is derived from an EMBL/GenBank/DDBJ whole genome shotgun (WGS) entry which is preliminary data.</text>
</comment>
<protein>
    <recommendedName>
        <fullName evidence="4">DUF3159 domain-containing protein</fullName>
    </recommendedName>
</protein>
<gene>
    <name evidence="2" type="ORF">NK662_13950</name>
</gene>
<feature type="transmembrane region" description="Helical" evidence="1">
    <location>
        <begin position="30"/>
        <end position="47"/>
    </location>
</feature>
<keyword evidence="1" id="KW-0472">Membrane</keyword>
<evidence type="ECO:0000256" key="1">
    <source>
        <dbReference type="SAM" id="Phobius"/>
    </source>
</evidence>
<sequence>MQKRIAILDIVCYVVLPLVVWNLFRKPLGDYTAMLVTTVPGILYSVYRFKAEKRINFGGMFLLGNLIVTTLINILAGSALQMLWNNVFYLYGLGLFFLVSIFVKRPLFLYFALDVVELQGYDRKAVKAFFLEKKVYRLFVLITLVFALRDAGLAALKMQLIHQYGVDAFSKAIVLRQGLNWGMGIVAAIGMAYIFKLAEPAGVFAKSEEA</sequence>
<keyword evidence="1" id="KW-0812">Transmembrane</keyword>
<name>A0AA41X6D6_9BACI</name>
<feature type="transmembrane region" description="Helical" evidence="1">
    <location>
        <begin position="134"/>
        <end position="158"/>
    </location>
</feature>
<dbReference type="EMBL" id="JANCLT010000007">
    <property type="protein sequence ID" value="MCP8969632.1"/>
    <property type="molecule type" value="Genomic_DNA"/>
</dbReference>
<keyword evidence="3" id="KW-1185">Reference proteome</keyword>
<keyword evidence="1" id="KW-1133">Transmembrane helix</keyword>